<keyword evidence="2 3" id="KW-0040">ANK repeat</keyword>
<dbReference type="PANTHER" id="PTHR43828">
    <property type="entry name" value="ASPARAGINASE"/>
    <property type="match status" value="1"/>
</dbReference>
<evidence type="ECO:0000256" key="5">
    <source>
        <dbReference type="SAM" id="MobiDB-lite"/>
    </source>
</evidence>
<dbReference type="PANTHER" id="PTHR43828:SF3">
    <property type="entry name" value="CHROMO DOMAIN-CONTAINING PROTEIN"/>
    <property type="match status" value="1"/>
</dbReference>
<dbReference type="SUPFAM" id="SSF48403">
    <property type="entry name" value="Ankyrin repeat"/>
    <property type="match status" value="1"/>
</dbReference>
<comment type="caution">
    <text evidence="7">The sequence shown here is derived from an EMBL/GenBank/DDBJ whole genome shotgun (WGS) entry which is preliminary data.</text>
</comment>
<feature type="domain" description="HTH APSES-type" evidence="6">
    <location>
        <begin position="110"/>
        <end position="217"/>
    </location>
</feature>
<feature type="compositionally biased region" description="Polar residues" evidence="5">
    <location>
        <begin position="59"/>
        <end position="101"/>
    </location>
</feature>
<dbReference type="InterPro" id="IPR036770">
    <property type="entry name" value="Ankyrin_rpt-contain_sf"/>
</dbReference>
<dbReference type="Gene3D" id="3.10.260.10">
    <property type="entry name" value="Transcription regulator HTH, APSES-type DNA-binding domain"/>
    <property type="match status" value="1"/>
</dbReference>
<feature type="region of interest" description="Disordered" evidence="5">
    <location>
        <begin position="210"/>
        <end position="243"/>
    </location>
</feature>
<dbReference type="VEuPathDB" id="FungiDB:TRICI_003521"/>
<dbReference type="GO" id="GO:0033309">
    <property type="term" value="C:SBF transcription complex"/>
    <property type="evidence" value="ECO:0007669"/>
    <property type="project" value="TreeGrafter"/>
</dbReference>
<keyword evidence="1" id="KW-0677">Repeat</keyword>
<dbReference type="FunFam" id="3.10.260.10:FF:000001">
    <property type="entry name" value="APSES transcription factor (MbpA)"/>
    <property type="match status" value="1"/>
</dbReference>
<feature type="region of interest" description="Disordered" evidence="5">
    <location>
        <begin position="1"/>
        <end position="101"/>
    </location>
</feature>
<dbReference type="InterPro" id="IPR051642">
    <property type="entry name" value="SWI6-like"/>
</dbReference>
<sequence length="749" mass="83684">MTSTGQYYGDGALGQASSQFPESPTLQRQQQHPSGEVVKDEEEETGPTTSFLHHRMGSGSYSNSMNAGGAQTPQQQHSQLQRNSMSLSESPQIESEYGTPSTYQPIGNGLYTASYSSIPVFELIVKGVAVMRRKDDSWLNATQILKIAGIEKAKRTKVLEREILVGEHEKVQGGYGKYQGTWIPYYRGVDLCKQYGVYDMLRPLLDFEPSNQMEHTPTKEQALAKRKRDSSTTHPPVPASANYSYAHSSLSHMTFPPPPLPATVAGHEDTLEDQDSFEDDTMPDITETLDPLDPDAFDPNIPQLITRLFVQRDEHGQFNDPVSLLRSMSDQLDMMAIDVPIDESGHTALHWASALAMAPLVRELVRRGANQQRANYAGETTLVRAILVTNSFDSSVFPELLDSLYPAIPLIDKQGRTVLHHIALTAGIKGRSGASKYYLECLLEWVVRRGSRGKTGRYGLDRFMRDIVNAQDKNGDTALNIAARVGNKSIAQQLLDVGASATIANRAGLRPIEFGILPKDSSNEQQHHQTLTNSNNYHDSNNEQPQGFATKRRKEVVEALRETVNNLEMEFDQELSVKQQQVDSMHEQLRQTTALLTQRRERLEKVKATSNKLAELDRSAINLERAIEDEDNRFKEQQPHHLVDFEGNFDADEPFRVSLVNPANLPPAVILKARIAAYHRNQSKLQSTTNDLRGRSAALEQKFKRVVSLCTGVEENRVDSLLEGLVQAVQSDRDDVDVNRVAGFLRKVE</sequence>
<dbReference type="AlphaFoldDB" id="A0A642V2X9"/>
<gene>
    <name evidence="7" type="ORF">TRICI_003521</name>
</gene>
<evidence type="ECO:0000313" key="8">
    <source>
        <dbReference type="Proteomes" id="UP000761534"/>
    </source>
</evidence>
<accession>A0A642V2X9</accession>
<feature type="repeat" description="ANK" evidence="3">
    <location>
        <begin position="344"/>
        <end position="376"/>
    </location>
</feature>
<evidence type="ECO:0000259" key="6">
    <source>
        <dbReference type="PROSITE" id="PS51299"/>
    </source>
</evidence>
<dbReference type="Pfam" id="PF00023">
    <property type="entry name" value="Ank"/>
    <property type="match status" value="1"/>
</dbReference>
<dbReference type="OrthoDB" id="6718656at2759"/>
<dbReference type="InterPro" id="IPR003163">
    <property type="entry name" value="Tscrpt_reg_HTH_APSES-type"/>
</dbReference>
<dbReference type="GO" id="GO:0003677">
    <property type="term" value="F:DNA binding"/>
    <property type="evidence" value="ECO:0007669"/>
    <property type="project" value="InterPro"/>
</dbReference>
<dbReference type="EMBL" id="SWFS01000258">
    <property type="protein sequence ID" value="KAA8912351.1"/>
    <property type="molecule type" value="Genomic_DNA"/>
</dbReference>
<keyword evidence="8" id="KW-1185">Reference proteome</keyword>
<dbReference type="PROSITE" id="PS50088">
    <property type="entry name" value="ANK_REPEAT"/>
    <property type="match status" value="2"/>
</dbReference>
<dbReference type="Proteomes" id="UP000761534">
    <property type="component" value="Unassembled WGS sequence"/>
</dbReference>
<feature type="compositionally biased region" description="Polar residues" evidence="5">
    <location>
        <begin position="15"/>
        <end position="33"/>
    </location>
</feature>
<dbReference type="Pfam" id="PF04383">
    <property type="entry name" value="KilA-N"/>
    <property type="match status" value="1"/>
</dbReference>
<keyword evidence="4" id="KW-0175">Coiled coil</keyword>
<dbReference type="GO" id="GO:0001228">
    <property type="term" value="F:DNA-binding transcription activator activity, RNA polymerase II-specific"/>
    <property type="evidence" value="ECO:0007669"/>
    <property type="project" value="UniProtKB-ARBA"/>
</dbReference>
<protein>
    <recommendedName>
        <fullName evidence="6">HTH APSES-type domain-containing protein</fullName>
    </recommendedName>
</protein>
<dbReference type="InterPro" id="IPR018004">
    <property type="entry name" value="KilA/APSES_HTH"/>
</dbReference>
<reference evidence="7" key="1">
    <citation type="journal article" date="2019" name="G3 (Bethesda)">
        <title>Genome Assemblies of Two Rare Opportunistic Yeast Pathogens: Diutina rugosa (syn. Candida rugosa) and Trichomonascus ciferrii (syn. Candida ciferrii).</title>
        <authorList>
            <person name="Mixao V."/>
            <person name="Saus E."/>
            <person name="Hansen A.P."/>
            <person name="Lass-Florl C."/>
            <person name="Gabaldon T."/>
        </authorList>
    </citation>
    <scope>NUCLEOTIDE SEQUENCE</scope>
    <source>
        <strain evidence="7">CBS 4856</strain>
    </source>
</reference>
<dbReference type="SMART" id="SM00248">
    <property type="entry name" value="ANK"/>
    <property type="match status" value="2"/>
</dbReference>
<dbReference type="InterPro" id="IPR002110">
    <property type="entry name" value="Ankyrin_rpt"/>
</dbReference>
<evidence type="ECO:0000313" key="7">
    <source>
        <dbReference type="EMBL" id="KAA8912351.1"/>
    </source>
</evidence>
<name>A0A642V2X9_9ASCO</name>
<proteinExistence type="predicted"/>
<evidence type="ECO:0000256" key="2">
    <source>
        <dbReference type="ARBA" id="ARBA00023043"/>
    </source>
</evidence>
<dbReference type="GO" id="GO:0030907">
    <property type="term" value="C:MBF transcription complex"/>
    <property type="evidence" value="ECO:0007669"/>
    <property type="project" value="TreeGrafter"/>
</dbReference>
<feature type="coiled-coil region" evidence="4">
    <location>
        <begin position="557"/>
        <end position="633"/>
    </location>
</feature>
<feature type="region of interest" description="Disordered" evidence="5">
    <location>
        <begin position="519"/>
        <end position="553"/>
    </location>
</feature>
<dbReference type="SMART" id="SM01252">
    <property type="entry name" value="KilA-N"/>
    <property type="match status" value="1"/>
</dbReference>
<feature type="repeat" description="ANK" evidence="3">
    <location>
        <begin position="474"/>
        <end position="506"/>
    </location>
</feature>
<dbReference type="GO" id="GO:0003713">
    <property type="term" value="F:transcription coactivator activity"/>
    <property type="evidence" value="ECO:0007669"/>
    <property type="project" value="TreeGrafter"/>
</dbReference>
<evidence type="ECO:0000256" key="4">
    <source>
        <dbReference type="SAM" id="Coils"/>
    </source>
</evidence>
<evidence type="ECO:0000256" key="1">
    <source>
        <dbReference type="ARBA" id="ARBA00022737"/>
    </source>
</evidence>
<organism evidence="7 8">
    <name type="scientific">Trichomonascus ciferrii</name>
    <dbReference type="NCBI Taxonomy" id="44093"/>
    <lineage>
        <taxon>Eukaryota</taxon>
        <taxon>Fungi</taxon>
        <taxon>Dikarya</taxon>
        <taxon>Ascomycota</taxon>
        <taxon>Saccharomycotina</taxon>
        <taxon>Dipodascomycetes</taxon>
        <taxon>Dipodascales</taxon>
        <taxon>Trichomonascaceae</taxon>
        <taxon>Trichomonascus</taxon>
        <taxon>Trichomonascus ciferrii complex</taxon>
    </lineage>
</organism>
<feature type="compositionally biased region" description="Polar residues" evidence="5">
    <location>
        <begin position="528"/>
        <end position="547"/>
    </location>
</feature>
<dbReference type="PROSITE" id="PS50297">
    <property type="entry name" value="ANK_REP_REGION"/>
    <property type="match status" value="2"/>
</dbReference>
<dbReference type="Gene3D" id="1.25.40.20">
    <property type="entry name" value="Ankyrin repeat-containing domain"/>
    <property type="match status" value="1"/>
</dbReference>
<dbReference type="SUPFAM" id="SSF54616">
    <property type="entry name" value="DNA-binding domain of Mlu1-box binding protein MBP1"/>
    <property type="match status" value="1"/>
</dbReference>
<evidence type="ECO:0000256" key="3">
    <source>
        <dbReference type="PROSITE-ProRule" id="PRU00023"/>
    </source>
</evidence>
<dbReference type="PROSITE" id="PS51299">
    <property type="entry name" value="HTH_APSES"/>
    <property type="match status" value="1"/>
</dbReference>
<dbReference type="InterPro" id="IPR036887">
    <property type="entry name" value="HTH_APSES_sf"/>
</dbReference>